<evidence type="ECO:0000256" key="2">
    <source>
        <dbReference type="SAM" id="SignalP"/>
    </source>
</evidence>
<evidence type="ECO:0000313" key="3">
    <source>
        <dbReference type="EMBL" id="RZF48166.1"/>
    </source>
</evidence>
<feature type="region of interest" description="Disordered" evidence="1">
    <location>
        <begin position="108"/>
        <end position="339"/>
    </location>
</feature>
<feature type="compositionally biased region" description="Low complexity" evidence="1">
    <location>
        <begin position="222"/>
        <end position="232"/>
    </location>
</feature>
<feature type="compositionally biased region" description="Acidic residues" evidence="1">
    <location>
        <begin position="66"/>
        <end position="83"/>
    </location>
</feature>
<feature type="compositionally biased region" description="Low complexity" evidence="1">
    <location>
        <begin position="129"/>
        <end position="139"/>
    </location>
</feature>
<dbReference type="Proteomes" id="UP000291343">
    <property type="component" value="Unassembled WGS sequence"/>
</dbReference>
<evidence type="ECO:0000313" key="4">
    <source>
        <dbReference type="Proteomes" id="UP000291343"/>
    </source>
</evidence>
<dbReference type="EMBL" id="QKKF02002773">
    <property type="protein sequence ID" value="RZF48166.1"/>
    <property type="molecule type" value="Genomic_DNA"/>
</dbReference>
<dbReference type="OrthoDB" id="10557726at2759"/>
<feature type="compositionally biased region" description="Polar residues" evidence="1">
    <location>
        <begin position="304"/>
        <end position="321"/>
    </location>
</feature>
<protein>
    <submittedName>
        <fullName evidence="3">Uncharacterized protein</fullName>
    </submittedName>
</protein>
<comment type="caution">
    <text evidence="3">The sequence shown here is derived from an EMBL/GenBank/DDBJ whole genome shotgun (WGS) entry which is preliminary data.</text>
</comment>
<reference evidence="3 4" key="1">
    <citation type="journal article" date="2017" name="Gigascience">
        <title>Genome sequence of the small brown planthopper, Laodelphax striatellus.</title>
        <authorList>
            <person name="Zhu J."/>
            <person name="Jiang F."/>
            <person name="Wang X."/>
            <person name="Yang P."/>
            <person name="Bao Y."/>
            <person name="Zhao W."/>
            <person name="Wang W."/>
            <person name="Lu H."/>
            <person name="Wang Q."/>
            <person name="Cui N."/>
            <person name="Li J."/>
            <person name="Chen X."/>
            <person name="Luo L."/>
            <person name="Yu J."/>
            <person name="Kang L."/>
            <person name="Cui F."/>
        </authorList>
    </citation>
    <scope>NUCLEOTIDE SEQUENCE [LARGE SCALE GENOMIC DNA]</scope>
    <source>
        <strain evidence="3">Lst14</strain>
    </source>
</reference>
<feature type="compositionally biased region" description="Polar residues" evidence="1">
    <location>
        <begin position="284"/>
        <end position="295"/>
    </location>
</feature>
<feature type="compositionally biased region" description="Gly residues" evidence="1">
    <location>
        <begin position="178"/>
        <end position="221"/>
    </location>
</feature>
<feature type="compositionally biased region" description="Gly residues" evidence="1">
    <location>
        <begin position="119"/>
        <end position="128"/>
    </location>
</feature>
<keyword evidence="4" id="KW-1185">Reference proteome</keyword>
<feature type="chain" id="PRO_5019847025" evidence="2">
    <location>
        <begin position="24"/>
        <end position="363"/>
    </location>
</feature>
<accession>A0A482XQV9</accession>
<name>A0A482XQV9_LAOST</name>
<evidence type="ECO:0000256" key="1">
    <source>
        <dbReference type="SAM" id="MobiDB-lite"/>
    </source>
</evidence>
<sequence>MTCRTKMILAWCTLALCAAAVTAESLEEIDGGGGEATQQQASSYAYSSSGGGGVGGGDDVERSSDADDDDDGGAVEEEEEPQGDAEGAGTRSKDIRLESLALARDALSSGTRPYSGFASSGGGQGGSSPFGPDSPFGQGSSFGGSAGNSYSGSGQPDPSLALLPRGETSSPFTKGGSSQEGGGGYFGAGGGEGLGSGESGSGSTGGGGGGGGGFPGFGSGFPGPDTGSSKFGQNGGGGQFSAGNFHRPQSAAPRKQPPPGQSLARYPQGAFNYHQGPLGHYFTQGASPFQPSYQGQHIFPQGHAQVNSFHQLPGFPQQSPSRGAPQHRDQPLRGAPQYPFAAPLTYTPLYRSVPLHAYAVSQR</sequence>
<keyword evidence="2" id="KW-0732">Signal</keyword>
<feature type="region of interest" description="Disordered" evidence="1">
    <location>
        <begin position="29"/>
        <end position="96"/>
    </location>
</feature>
<dbReference type="AlphaFoldDB" id="A0A482XQV9"/>
<proteinExistence type="predicted"/>
<organism evidence="3 4">
    <name type="scientific">Laodelphax striatellus</name>
    <name type="common">Small brown planthopper</name>
    <name type="synonym">Delphax striatella</name>
    <dbReference type="NCBI Taxonomy" id="195883"/>
    <lineage>
        <taxon>Eukaryota</taxon>
        <taxon>Metazoa</taxon>
        <taxon>Ecdysozoa</taxon>
        <taxon>Arthropoda</taxon>
        <taxon>Hexapoda</taxon>
        <taxon>Insecta</taxon>
        <taxon>Pterygota</taxon>
        <taxon>Neoptera</taxon>
        <taxon>Paraneoptera</taxon>
        <taxon>Hemiptera</taxon>
        <taxon>Auchenorrhyncha</taxon>
        <taxon>Fulgoroidea</taxon>
        <taxon>Delphacidae</taxon>
        <taxon>Criomorphinae</taxon>
        <taxon>Laodelphax</taxon>
    </lineage>
</organism>
<feature type="signal peptide" evidence="2">
    <location>
        <begin position="1"/>
        <end position="23"/>
    </location>
</feature>
<dbReference type="InParanoid" id="A0A482XQV9"/>
<gene>
    <name evidence="3" type="ORF">LSTR_LSTR009855</name>
</gene>